<sequence length="500" mass="54441">MSVRLYHPSLSAHLNGACPKAGVWQFRNLQYATIPARFASPEPPEALAGSVDCTAHGPICPQNHVDFRHLLRIPEHVQPPKLPEDEFQCLNLDVTTLEAAHLLPAERLLPVLLWIHGGSQAVSFGTNASGLCDTTNLVKRSLDVAQPVIVVTINYRVNMFAFGDLESDRNLALKDQQMALKYVRAHISGFGGDPEKITIAGESAGAVFCHAHLVTGASPRQCILQSGTLHLSPPQSRAVAENLINRVSNAVKDLRGADLRTASVSTLLKAQATLGLESFFLQEESCLEGWQDKIGDVGRLLIGDCEYESVLWRNGIEACTPEFISEAFDAAGEASRRLKGQYGIIPDRPVSCKLGALDFLNDARFSAPIERVIAQSQETNTPVFRFLVDQPNPWQSSSRAHHGVDLIFLFGGYDLSHNKAAEKVSLAMQEKWIKFINGGTPWQPGDSFAFGPVGICQPIDEDDLAARRRQHHMALLADIGPSGVNAVVSRLAAGRSSLLN</sequence>
<reference evidence="5" key="1">
    <citation type="journal article" date="2021" name="Nat. Commun.">
        <title>Genetic determinants of endophytism in the Arabidopsis root mycobiome.</title>
        <authorList>
            <person name="Mesny F."/>
            <person name="Miyauchi S."/>
            <person name="Thiergart T."/>
            <person name="Pickel B."/>
            <person name="Atanasova L."/>
            <person name="Karlsson M."/>
            <person name="Huettel B."/>
            <person name="Barry K.W."/>
            <person name="Haridas S."/>
            <person name="Chen C."/>
            <person name="Bauer D."/>
            <person name="Andreopoulos W."/>
            <person name="Pangilinan J."/>
            <person name="LaButti K."/>
            <person name="Riley R."/>
            <person name="Lipzen A."/>
            <person name="Clum A."/>
            <person name="Drula E."/>
            <person name="Henrissat B."/>
            <person name="Kohler A."/>
            <person name="Grigoriev I.V."/>
            <person name="Martin F.M."/>
            <person name="Hacquard S."/>
        </authorList>
    </citation>
    <scope>NUCLEOTIDE SEQUENCE</scope>
    <source>
        <strain evidence="5">MPI-SDFR-AT-0117</strain>
    </source>
</reference>
<accession>A0A9P9A788</accession>
<feature type="domain" description="Carboxylesterase type B" evidence="4">
    <location>
        <begin position="22"/>
        <end position="249"/>
    </location>
</feature>
<evidence type="ECO:0000313" key="6">
    <source>
        <dbReference type="Proteomes" id="UP000770015"/>
    </source>
</evidence>
<dbReference type="GO" id="GO:0016787">
    <property type="term" value="F:hydrolase activity"/>
    <property type="evidence" value="ECO:0007669"/>
    <property type="project" value="UniProtKB-KW"/>
</dbReference>
<comment type="similarity">
    <text evidence="1 3">Belongs to the type-B carboxylesterase/lipase family.</text>
</comment>
<comment type="caution">
    <text evidence="5">The sequence shown here is derived from an EMBL/GenBank/DDBJ whole genome shotgun (WGS) entry which is preliminary data.</text>
</comment>
<gene>
    <name evidence="5" type="ORF">F5X68DRAFT_139717</name>
</gene>
<dbReference type="EMBL" id="JAGSXJ010000023">
    <property type="protein sequence ID" value="KAH6676987.1"/>
    <property type="molecule type" value="Genomic_DNA"/>
</dbReference>
<dbReference type="PANTHER" id="PTHR43142">
    <property type="entry name" value="CARBOXYLIC ESTER HYDROLASE"/>
    <property type="match status" value="1"/>
</dbReference>
<keyword evidence="2 3" id="KW-0378">Hydrolase</keyword>
<keyword evidence="6" id="KW-1185">Reference proteome</keyword>
<dbReference type="Pfam" id="PF00135">
    <property type="entry name" value="COesterase"/>
    <property type="match status" value="2"/>
</dbReference>
<dbReference type="OrthoDB" id="3200163at2759"/>
<evidence type="ECO:0000256" key="1">
    <source>
        <dbReference type="ARBA" id="ARBA00005964"/>
    </source>
</evidence>
<evidence type="ECO:0000313" key="5">
    <source>
        <dbReference type="EMBL" id="KAH6676987.1"/>
    </source>
</evidence>
<dbReference type="Gene3D" id="3.40.50.1820">
    <property type="entry name" value="alpha/beta hydrolase"/>
    <property type="match status" value="1"/>
</dbReference>
<evidence type="ECO:0000259" key="4">
    <source>
        <dbReference type="Pfam" id="PF00135"/>
    </source>
</evidence>
<dbReference type="Proteomes" id="UP000770015">
    <property type="component" value="Unassembled WGS sequence"/>
</dbReference>
<proteinExistence type="inferred from homology"/>
<dbReference type="AlphaFoldDB" id="A0A9P9A788"/>
<dbReference type="EC" id="3.1.1.-" evidence="3"/>
<evidence type="ECO:0000256" key="3">
    <source>
        <dbReference type="RuleBase" id="RU361235"/>
    </source>
</evidence>
<dbReference type="InterPro" id="IPR019826">
    <property type="entry name" value="Carboxylesterase_B_AS"/>
</dbReference>
<dbReference type="PANTHER" id="PTHR43142:SF5">
    <property type="entry name" value="CARBOXYLIC ESTER HYDROLASE"/>
    <property type="match status" value="1"/>
</dbReference>
<evidence type="ECO:0000256" key="2">
    <source>
        <dbReference type="ARBA" id="ARBA00022801"/>
    </source>
</evidence>
<dbReference type="InterPro" id="IPR002018">
    <property type="entry name" value="CarbesteraseB"/>
</dbReference>
<name>A0A9P9A788_9PEZI</name>
<dbReference type="SUPFAM" id="SSF53474">
    <property type="entry name" value="alpha/beta-Hydrolases"/>
    <property type="match status" value="1"/>
</dbReference>
<feature type="domain" description="Carboxylesterase type B" evidence="4">
    <location>
        <begin position="332"/>
        <end position="443"/>
    </location>
</feature>
<organism evidence="5 6">
    <name type="scientific">Plectosphaerella plurivora</name>
    <dbReference type="NCBI Taxonomy" id="936078"/>
    <lineage>
        <taxon>Eukaryota</taxon>
        <taxon>Fungi</taxon>
        <taxon>Dikarya</taxon>
        <taxon>Ascomycota</taxon>
        <taxon>Pezizomycotina</taxon>
        <taxon>Sordariomycetes</taxon>
        <taxon>Hypocreomycetidae</taxon>
        <taxon>Glomerellales</taxon>
        <taxon>Plectosphaerellaceae</taxon>
        <taxon>Plectosphaerella</taxon>
    </lineage>
</organism>
<dbReference type="InterPro" id="IPR029058">
    <property type="entry name" value="AB_hydrolase_fold"/>
</dbReference>
<protein>
    <recommendedName>
        <fullName evidence="3">Carboxylic ester hydrolase</fullName>
        <ecNumber evidence="3">3.1.1.-</ecNumber>
    </recommendedName>
</protein>
<dbReference type="PROSITE" id="PS00122">
    <property type="entry name" value="CARBOXYLESTERASE_B_1"/>
    <property type="match status" value="1"/>
</dbReference>